<comment type="subcellular location">
    <subcellularLocation>
        <location evidence="1">Mitochondrion</location>
    </subcellularLocation>
</comment>
<keyword evidence="3" id="KW-0809">Transit peptide</keyword>
<feature type="region of interest" description="Disordered" evidence="6">
    <location>
        <begin position="51"/>
        <end position="73"/>
    </location>
</feature>
<keyword evidence="5" id="KW-0496">Mitochondrion</keyword>
<dbReference type="AlphaFoldDB" id="A0A8S4SHJ6"/>
<dbReference type="PANTHER" id="PTHR48417">
    <property type="entry name" value="ATP SYNTHASE F1 SUBUNIT EPSILON"/>
    <property type="match status" value="1"/>
</dbReference>
<dbReference type="GO" id="GO:0005739">
    <property type="term" value="C:mitochondrion"/>
    <property type="evidence" value="ECO:0007669"/>
    <property type="project" value="UniProtKB-SubCell"/>
</dbReference>
<dbReference type="GO" id="GO:0042030">
    <property type="term" value="F:ATPase inhibitor activity"/>
    <property type="evidence" value="ECO:0007669"/>
    <property type="project" value="InterPro"/>
</dbReference>
<comment type="similarity">
    <text evidence="2">Belongs to the ATPase inhibitor family.</text>
</comment>
<name>A0A8S4SHJ6_9NEOP</name>
<protein>
    <submittedName>
        <fullName evidence="7">Jg5724 protein</fullName>
    </submittedName>
</protein>
<evidence type="ECO:0000256" key="4">
    <source>
        <dbReference type="ARBA" id="ARBA00023054"/>
    </source>
</evidence>
<keyword evidence="4" id="KW-0175">Coiled coil</keyword>
<evidence type="ECO:0000313" key="7">
    <source>
        <dbReference type="EMBL" id="CAH2264921.1"/>
    </source>
</evidence>
<keyword evidence="8" id="KW-1185">Reference proteome</keyword>
<feature type="compositionally biased region" description="Gly residues" evidence="6">
    <location>
        <begin position="53"/>
        <end position="73"/>
    </location>
</feature>
<sequence length="115" mass="12502">MLCENLMLQSNSILMKRNLISIFADKFGRDPWMKVITKCLVSNITYSSPTGVPGSGAGKGGGAGGSVRESGGGLGQFGAAQEEQFFFNKQREQLEKIKKKLKDAKSGDLTRKEEK</sequence>
<dbReference type="Pfam" id="PF04568">
    <property type="entry name" value="IATP"/>
    <property type="match status" value="1"/>
</dbReference>
<evidence type="ECO:0000313" key="8">
    <source>
        <dbReference type="Proteomes" id="UP000838756"/>
    </source>
</evidence>
<dbReference type="EMBL" id="CAKXAJ010026266">
    <property type="protein sequence ID" value="CAH2264921.1"/>
    <property type="molecule type" value="Genomic_DNA"/>
</dbReference>
<gene>
    <name evidence="7" type="primary">jg5724</name>
    <name evidence="7" type="ORF">PAEG_LOCUS24720</name>
</gene>
<accession>A0A8S4SHJ6</accession>
<dbReference type="Gene3D" id="1.20.5.500">
    <property type="entry name" value="Single helix bin"/>
    <property type="match status" value="1"/>
</dbReference>
<evidence type="ECO:0000256" key="5">
    <source>
        <dbReference type="ARBA" id="ARBA00023128"/>
    </source>
</evidence>
<evidence type="ECO:0000256" key="6">
    <source>
        <dbReference type="SAM" id="MobiDB-lite"/>
    </source>
</evidence>
<dbReference type="InterPro" id="IPR007648">
    <property type="entry name" value="ATPase_inhibitor_mt"/>
</dbReference>
<evidence type="ECO:0000256" key="1">
    <source>
        <dbReference type="ARBA" id="ARBA00004173"/>
    </source>
</evidence>
<dbReference type="PANTHER" id="PTHR48417:SF1">
    <property type="entry name" value="ATP SYNTHASE F1 SUBUNIT EPSILON"/>
    <property type="match status" value="1"/>
</dbReference>
<dbReference type="Proteomes" id="UP000838756">
    <property type="component" value="Unassembled WGS sequence"/>
</dbReference>
<reference evidence="7" key="1">
    <citation type="submission" date="2022-03" db="EMBL/GenBank/DDBJ databases">
        <authorList>
            <person name="Lindestad O."/>
        </authorList>
    </citation>
    <scope>NUCLEOTIDE SEQUENCE</scope>
</reference>
<evidence type="ECO:0000256" key="2">
    <source>
        <dbReference type="ARBA" id="ARBA00010901"/>
    </source>
</evidence>
<proteinExistence type="inferred from homology"/>
<evidence type="ECO:0000256" key="3">
    <source>
        <dbReference type="ARBA" id="ARBA00022946"/>
    </source>
</evidence>
<dbReference type="SUPFAM" id="SSF64602">
    <property type="entry name" value="F1 ATPase inhibitor, IF1, C-terminal domain"/>
    <property type="match status" value="1"/>
</dbReference>
<comment type="caution">
    <text evidence="7">The sequence shown here is derived from an EMBL/GenBank/DDBJ whole genome shotgun (WGS) entry which is preliminary data.</text>
</comment>
<organism evidence="7 8">
    <name type="scientific">Pararge aegeria aegeria</name>
    <dbReference type="NCBI Taxonomy" id="348720"/>
    <lineage>
        <taxon>Eukaryota</taxon>
        <taxon>Metazoa</taxon>
        <taxon>Ecdysozoa</taxon>
        <taxon>Arthropoda</taxon>
        <taxon>Hexapoda</taxon>
        <taxon>Insecta</taxon>
        <taxon>Pterygota</taxon>
        <taxon>Neoptera</taxon>
        <taxon>Endopterygota</taxon>
        <taxon>Lepidoptera</taxon>
        <taxon>Glossata</taxon>
        <taxon>Ditrysia</taxon>
        <taxon>Papilionoidea</taxon>
        <taxon>Nymphalidae</taxon>
        <taxon>Satyrinae</taxon>
        <taxon>Satyrini</taxon>
        <taxon>Parargina</taxon>
        <taxon>Pararge</taxon>
    </lineage>
</organism>